<sequence length="274" mass="29971">MAYADPGAGAPDYAPCQYGASKLMFRGPPQRLDQPYVAMLGGTMTYGKFVERPYPALVAEATGRRVVNLGMPNAGLDAYLGDAEVLAIAAGAEAVVLQVLGAQNLNNRYYRVHPRRNDRFLTARPLLRALFREVDFTEINFTRHMLTELRKVSPGRFERVVAELRAVWLARMRELIEVLAVPVTLLWVREGQPLPEGELDMAADPLLITRTMLTALQPDVANCLEIVISAEARAQGTAGMVFSPLDLPVAQLVPGPAAHEEVAAHVAAMLTRTI</sequence>
<keyword evidence="3" id="KW-1185">Reference proteome</keyword>
<comment type="caution">
    <text evidence="2">The sequence shown here is derived from an EMBL/GenBank/DDBJ whole genome shotgun (WGS) entry which is preliminary data.</text>
</comment>
<dbReference type="OrthoDB" id="7838347at2"/>
<dbReference type="EMBL" id="QXXQ01000002">
    <property type="protein sequence ID" value="RID93189.1"/>
    <property type="molecule type" value="Genomic_DNA"/>
</dbReference>
<name>A0A398BQV2_9RHOB</name>
<evidence type="ECO:0000313" key="3">
    <source>
        <dbReference type="Proteomes" id="UP000266649"/>
    </source>
</evidence>
<reference evidence="2 3" key="1">
    <citation type="submission" date="2018-09" db="EMBL/GenBank/DDBJ databases">
        <title>Gemmobacter lutimaris sp. nov., a marine bacterium isolated from tidal flat.</title>
        <authorList>
            <person name="Lee D.W."/>
            <person name="Yoo Y."/>
            <person name="Kim J.-J."/>
            <person name="Kim B.S."/>
        </authorList>
    </citation>
    <scope>NUCLEOTIDE SEQUENCE [LARGE SCALE GENOMIC DNA]</scope>
    <source>
        <strain evidence="2 3">YJ-T1-11</strain>
    </source>
</reference>
<organism evidence="2 3">
    <name type="scientific">Gemmobacter lutimaris</name>
    <dbReference type="NCBI Taxonomy" id="2306023"/>
    <lineage>
        <taxon>Bacteria</taxon>
        <taxon>Pseudomonadati</taxon>
        <taxon>Pseudomonadota</taxon>
        <taxon>Alphaproteobacteria</taxon>
        <taxon>Rhodobacterales</taxon>
        <taxon>Paracoccaceae</taxon>
        <taxon>Gemmobacter</taxon>
    </lineage>
</organism>
<accession>A0A398BQV2</accession>
<gene>
    <name evidence="2" type="ORF">D2N39_05980</name>
</gene>
<dbReference type="Proteomes" id="UP000266649">
    <property type="component" value="Unassembled WGS sequence"/>
</dbReference>
<dbReference type="AlphaFoldDB" id="A0A398BQV2"/>
<protein>
    <recommendedName>
        <fullName evidence="1">DUF6473 domain-containing protein</fullName>
    </recommendedName>
</protein>
<dbReference type="RefSeq" id="WP_119133830.1">
    <property type="nucleotide sequence ID" value="NZ_QXXQ01000002.1"/>
</dbReference>
<dbReference type="InterPro" id="IPR045524">
    <property type="entry name" value="DUF6473"/>
</dbReference>
<proteinExistence type="predicted"/>
<evidence type="ECO:0000259" key="1">
    <source>
        <dbReference type="Pfam" id="PF20078"/>
    </source>
</evidence>
<evidence type="ECO:0000313" key="2">
    <source>
        <dbReference type="EMBL" id="RID93189.1"/>
    </source>
</evidence>
<feature type="domain" description="DUF6473" evidence="1">
    <location>
        <begin position="1"/>
        <end position="272"/>
    </location>
</feature>
<dbReference type="Pfam" id="PF20078">
    <property type="entry name" value="DUF6473"/>
    <property type="match status" value="1"/>
</dbReference>